<dbReference type="AlphaFoldDB" id="A0A0B7MR13"/>
<sequence length="137" mass="15408">MITGLKNRSSVKYIYVTVSCNAKTPINRRDLKKNMIIGELSGVNGDAQDLIKELAKMSKVCLVVIDSAGLTTNMSDLESFIREHRNIEKIIIDTLAHDNQVNVVECAEEIVKPKSLFKFDGREELFHRSKMLPTPTS</sequence>
<name>A0A0B7MR13_9FUNG</name>
<accession>A0A0B7MR13</accession>
<keyword evidence="2" id="KW-1185">Reference proteome</keyword>
<dbReference type="OrthoDB" id="2272265at2759"/>
<protein>
    <submittedName>
        <fullName evidence="1">Uncharacterized protein</fullName>
    </submittedName>
</protein>
<evidence type="ECO:0000313" key="2">
    <source>
        <dbReference type="Proteomes" id="UP000054107"/>
    </source>
</evidence>
<dbReference type="EMBL" id="LN719301">
    <property type="protein sequence ID" value="CEP07487.1"/>
    <property type="molecule type" value="Genomic_DNA"/>
</dbReference>
<organism evidence="1 2">
    <name type="scientific">Parasitella parasitica</name>
    <dbReference type="NCBI Taxonomy" id="35722"/>
    <lineage>
        <taxon>Eukaryota</taxon>
        <taxon>Fungi</taxon>
        <taxon>Fungi incertae sedis</taxon>
        <taxon>Mucoromycota</taxon>
        <taxon>Mucoromycotina</taxon>
        <taxon>Mucoromycetes</taxon>
        <taxon>Mucorales</taxon>
        <taxon>Mucorineae</taxon>
        <taxon>Mucoraceae</taxon>
        <taxon>Parasitella</taxon>
    </lineage>
</organism>
<dbReference type="Proteomes" id="UP000054107">
    <property type="component" value="Unassembled WGS sequence"/>
</dbReference>
<evidence type="ECO:0000313" key="1">
    <source>
        <dbReference type="EMBL" id="CEP07487.1"/>
    </source>
</evidence>
<proteinExistence type="predicted"/>
<gene>
    <name evidence="1" type="primary">PARPA_00783.1 scaffold 1159</name>
</gene>
<reference evidence="1" key="1">
    <citation type="submission" date="2014-09" db="EMBL/GenBank/DDBJ databases">
        <authorList>
            <person name="Ellenberger Sabrina"/>
        </authorList>
    </citation>
    <scope>NUCLEOTIDE SEQUENCE [LARGE SCALE GENOMIC DNA]</scope>
    <source>
        <strain evidence="1">CBS 412.66</strain>
    </source>
</reference>